<evidence type="ECO:0000256" key="2">
    <source>
        <dbReference type="SAM" id="Phobius"/>
    </source>
</evidence>
<reference evidence="3" key="2">
    <citation type="submission" date="2020-09" db="EMBL/GenBank/DDBJ databases">
        <authorList>
            <person name="Sun Q."/>
            <person name="Zhou Y."/>
        </authorList>
    </citation>
    <scope>NUCLEOTIDE SEQUENCE</scope>
    <source>
        <strain evidence="3">CGMCC 4.7110</strain>
    </source>
</reference>
<reference evidence="3" key="1">
    <citation type="journal article" date="2014" name="Int. J. Syst. Evol. Microbiol.">
        <title>Complete genome sequence of Corynebacterium casei LMG S-19264T (=DSM 44701T), isolated from a smear-ripened cheese.</title>
        <authorList>
            <consortium name="US DOE Joint Genome Institute (JGI-PGF)"/>
            <person name="Walter F."/>
            <person name="Albersmeier A."/>
            <person name="Kalinowski J."/>
            <person name="Ruckert C."/>
        </authorList>
    </citation>
    <scope>NUCLEOTIDE SEQUENCE</scope>
    <source>
        <strain evidence="3">CGMCC 4.7110</strain>
    </source>
</reference>
<keyword evidence="2" id="KW-0812">Transmembrane</keyword>
<sequence length="100" mass="10500">MGDPHPAGRTMNGQSGRSTTREPGVLGYCLVTGVFASAAGAGASLLGGNLWVRLATWVTVLVAVTVGAGWWWVRSPVRARRWTVGLLVPSATRDAPTRKA</sequence>
<keyword evidence="2" id="KW-1133">Transmembrane helix</keyword>
<organism evidence="3 4">
    <name type="scientific">Streptomyces fuscichromogenes</name>
    <dbReference type="NCBI Taxonomy" id="1324013"/>
    <lineage>
        <taxon>Bacteria</taxon>
        <taxon>Bacillati</taxon>
        <taxon>Actinomycetota</taxon>
        <taxon>Actinomycetes</taxon>
        <taxon>Kitasatosporales</taxon>
        <taxon>Streptomycetaceae</taxon>
        <taxon>Streptomyces</taxon>
    </lineage>
</organism>
<dbReference type="AlphaFoldDB" id="A0A918CVY7"/>
<gene>
    <name evidence="3" type="ORF">GCM10011578_081440</name>
</gene>
<dbReference type="EMBL" id="BMML01000026">
    <property type="protein sequence ID" value="GGN37314.1"/>
    <property type="molecule type" value="Genomic_DNA"/>
</dbReference>
<keyword evidence="4" id="KW-1185">Reference proteome</keyword>
<comment type="caution">
    <text evidence="3">The sequence shown here is derived from an EMBL/GenBank/DDBJ whole genome shotgun (WGS) entry which is preliminary data.</text>
</comment>
<name>A0A918CVY7_9ACTN</name>
<evidence type="ECO:0000256" key="1">
    <source>
        <dbReference type="SAM" id="MobiDB-lite"/>
    </source>
</evidence>
<feature type="transmembrane region" description="Helical" evidence="2">
    <location>
        <begin position="54"/>
        <end position="73"/>
    </location>
</feature>
<protein>
    <submittedName>
        <fullName evidence="3">Uncharacterized protein</fullName>
    </submittedName>
</protein>
<evidence type="ECO:0000313" key="4">
    <source>
        <dbReference type="Proteomes" id="UP000653411"/>
    </source>
</evidence>
<dbReference type="Proteomes" id="UP000653411">
    <property type="component" value="Unassembled WGS sequence"/>
</dbReference>
<proteinExistence type="predicted"/>
<feature type="transmembrane region" description="Helical" evidence="2">
    <location>
        <begin position="25"/>
        <end position="48"/>
    </location>
</feature>
<accession>A0A918CVY7</accession>
<evidence type="ECO:0000313" key="3">
    <source>
        <dbReference type="EMBL" id="GGN37314.1"/>
    </source>
</evidence>
<keyword evidence="2" id="KW-0472">Membrane</keyword>
<feature type="region of interest" description="Disordered" evidence="1">
    <location>
        <begin position="1"/>
        <end position="22"/>
    </location>
</feature>